<dbReference type="AlphaFoldDB" id="A0A8K0ENU8"/>
<sequence length="159" mass="17722">MKFRLVGRNSTSSSSVTCPDSISRMKPALVLLVAALAISSEMRTAESRATRKDVARRQGGLDDYTLIRFGKDVARRQSDLTDYTLVRFGRQGDLDDLDWNRCCKDLGYSRYNVSGTDAQDAEGKFSMGGLSSSRKVHFSIVLGETIWKLYKPIHCNSLS</sequence>
<dbReference type="OrthoDB" id="10646847at2759"/>
<evidence type="ECO:0000313" key="2">
    <source>
        <dbReference type="Proteomes" id="UP000838412"/>
    </source>
</evidence>
<organism evidence="1 2">
    <name type="scientific">Branchiostoma lanceolatum</name>
    <name type="common">Common lancelet</name>
    <name type="synonym">Amphioxus lanceolatum</name>
    <dbReference type="NCBI Taxonomy" id="7740"/>
    <lineage>
        <taxon>Eukaryota</taxon>
        <taxon>Metazoa</taxon>
        <taxon>Chordata</taxon>
        <taxon>Cephalochordata</taxon>
        <taxon>Leptocardii</taxon>
        <taxon>Amphioxiformes</taxon>
        <taxon>Branchiostomatidae</taxon>
        <taxon>Branchiostoma</taxon>
    </lineage>
</organism>
<keyword evidence="2" id="KW-1185">Reference proteome</keyword>
<evidence type="ECO:0000313" key="1">
    <source>
        <dbReference type="EMBL" id="CAH1255504.1"/>
    </source>
</evidence>
<proteinExistence type="predicted"/>
<gene>
    <name evidence="1" type="primary">Hypp1549</name>
    <name evidence="1" type="ORF">BLAG_LOCUS14529</name>
</gene>
<accession>A0A8K0ENU8</accession>
<reference evidence="1" key="1">
    <citation type="submission" date="2022-01" db="EMBL/GenBank/DDBJ databases">
        <authorList>
            <person name="Braso-Vives M."/>
        </authorList>
    </citation>
    <scope>NUCLEOTIDE SEQUENCE</scope>
</reference>
<dbReference type="Proteomes" id="UP000838412">
    <property type="component" value="Chromosome 2"/>
</dbReference>
<protein>
    <submittedName>
        <fullName evidence="1">Hypp1549 protein</fullName>
    </submittedName>
</protein>
<name>A0A8K0ENU8_BRALA</name>
<dbReference type="EMBL" id="OV696687">
    <property type="protein sequence ID" value="CAH1255504.1"/>
    <property type="molecule type" value="Genomic_DNA"/>
</dbReference>